<keyword evidence="1" id="KW-0472">Membrane</keyword>
<keyword evidence="1" id="KW-1133">Transmembrane helix</keyword>
<organism evidence="2 3">
    <name type="scientific">Pseudonocardia petroleophila</name>
    <dbReference type="NCBI Taxonomy" id="37331"/>
    <lineage>
        <taxon>Bacteria</taxon>
        <taxon>Bacillati</taxon>
        <taxon>Actinomycetota</taxon>
        <taxon>Actinomycetes</taxon>
        <taxon>Pseudonocardiales</taxon>
        <taxon>Pseudonocardiaceae</taxon>
        <taxon>Pseudonocardia</taxon>
    </lineage>
</organism>
<feature type="transmembrane region" description="Helical" evidence="1">
    <location>
        <begin position="112"/>
        <end position="133"/>
    </location>
</feature>
<sequence>MVRRLLVLSALVWLPFLSLFVFASFGNTSLLHIAHHVIALGLLVPAVLMTWRHRRGATTRATRTLARALAVVLPLGTLGHAVELAIAIGRYASDGFANLDTTDLFDHGPHATVATVTAPAMLTSMLLVVALTVTTAVQSRRRLEPVAGE</sequence>
<accession>A0A7G7MH29</accession>
<reference evidence="2 3" key="1">
    <citation type="submission" date="2020-08" db="EMBL/GenBank/DDBJ databases">
        <authorList>
            <person name="Mo P."/>
        </authorList>
    </citation>
    <scope>NUCLEOTIDE SEQUENCE [LARGE SCALE GENOMIC DNA]</scope>
    <source>
        <strain evidence="2 3">CGMCC 4.1532</strain>
    </source>
</reference>
<dbReference type="KEGG" id="ppel:H6H00_29240"/>
<keyword evidence="1" id="KW-0812">Transmembrane</keyword>
<feature type="transmembrane region" description="Helical" evidence="1">
    <location>
        <begin position="71"/>
        <end position="92"/>
    </location>
</feature>
<keyword evidence="3" id="KW-1185">Reference proteome</keyword>
<gene>
    <name evidence="2" type="ORF">H6H00_29240</name>
</gene>
<proteinExistence type="predicted"/>
<dbReference type="RefSeq" id="WP_185718840.1">
    <property type="nucleotide sequence ID" value="NZ_BAAAWI010000001.1"/>
</dbReference>
<protein>
    <recommendedName>
        <fullName evidence="4">Cytochrome c oxidase assembly protein</fullName>
    </recommendedName>
</protein>
<evidence type="ECO:0008006" key="4">
    <source>
        <dbReference type="Google" id="ProtNLM"/>
    </source>
</evidence>
<evidence type="ECO:0000313" key="3">
    <source>
        <dbReference type="Proteomes" id="UP000515728"/>
    </source>
</evidence>
<dbReference type="Proteomes" id="UP000515728">
    <property type="component" value="Chromosome"/>
</dbReference>
<name>A0A7G7MH29_9PSEU</name>
<dbReference type="AlphaFoldDB" id="A0A7G7MH29"/>
<evidence type="ECO:0000313" key="2">
    <source>
        <dbReference type="EMBL" id="QNG52090.1"/>
    </source>
</evidence>
<dbReference type="EMBL" id="CP060131">
    <property type="protein sequence ID" value="QNG52090.1"/>
    <property type="molecule type" value="Genomic_DNA"/>
</dbReference>
<evidence type="ECO:0000256" key="1">
    <source>
        <dbReference type="SAM" id="Phobius"/>
    </source>
</evidence>
<feature type="transmembrane region" description="Helical" evidence="1">
    <location>
        <begin position="33"/>
        <end position="51"/>
    </location>
</feature>